<dbReference type="Gene3D" id="3.20.20.80">
    <property type="entry name" value="Glycosidases"/>
    <property type="match status" value="2"/>
</dbReference>
<feature type="domain" description="Glycoside hydrolase family 20 catalytic" evidence="7">
    <location>
        <begin position="548"/>
        <end position="585"/>
    </location>
</feature>
<dbReference type="GO" id="GO:0006689">
    <property type="term" value="P:ganglioside catabolic process"/>
    <property type="evidence" value="ECO:0007669"/>
    <property type="project" value="TreeGrafter"/>
</dbReference>
<proteinExistence type="inferred from homology"/>
<dbReference type="SUPFAM" id="SSF51445">
    <property type="entry name" value="(Trans)glycosidases"/>
    <property type="match status" value="1"/>
</dbReference>
<dbReference type="InterPro" id="IPR029018">
    <property type="entry name" value="Hex-like_dom2"/>
</dbReference>
<evidence type="ECO:0000256" key="5">
    <source>
        <dbReference type="PIRSR" id="PIRSR625705-1"/>
    </source>
</evidence>
<dbReference type="PANTHER" id="PTHR22600:SF21">
    <property type="entry name" value="BETA-HEXOSAMINIDASE A"/>
    <property type="match status" value="1"/>
</dbReference>
<name>A0A2N5DU16_9GAMM</name>
<dbReference type="GO" id="GO:0004563">
    <property type="term" value="F:beta-N-acetylhexosaminidase activity"/>
    <property type="evidence" value="ECO:0007669"/>
    <property type="project" value="InterPro"/>
</dbReference>
<evidence type="ECO:0000259" key="8">
    <source>
        <dbReference type="Pfam" id="PF02838"/>
    </source>
</evidence>
<dbReference type="Pfam" id="PF00728">
    <property type="entry name" value="Glyco_hydro_20"/>
    <property type="match status" value="2"/>
</dbReference>
<evidence type="ECO:0000256" key="1">
    <source>
        <dbReference type="ARBA" id="ARBA00006285"/>
    </source>
</evidence>
<dbReference type="RefSeq" id="WP_101826726.1">
    <property type="nucleotide sequence ID" value="NZ_PJZH01000033.1"/>
</dbReference>
<feature type="domain" description="Glycoside hydrolase family 20 catalytic" evidence="7">
    <location>
        <begin position="161"/>
        <end position="418"/>
    </location>
</feature>
<dbReference type="GO" id="GO:0005764">
    <property type="term" value="C:lysosome"/>
    <property type="evidence" value="ECO:0007669"/>
    <property type="project" value="TreeGrafter"/>
</dbReference>
<organism evidence="9 10">
    <name type="scientific">Chimaeribacter coloradensis</name>
    <dbReference type="NCBI Taxonomy" id="2060068"/>
    <lineage>
        <taxon>Bacteria</taxon>
        <taxon>Pseudomonadati</taxon>
        <taxon>Pseudomonadota</taxon>
        <taxon>Gammaproteobacteria</taxon>
        <taxon>Enterobacterales</taxon>
        <taxon>Yersiniaceae</taxon>
        <taxon>Chimaeribacter</taxon>
    </lineage>
</organism>
<keyword evidence="3" id="KW-0326">Glycosidase</keyword>
<dbReference type="AlphaFoldDB" id="A0A2N5DU16"/>
<evidence type="ECO:0000259" key="7">
    <source>
        <dbReference type="Pfam" id="PF00728"/>
    </source>
</evidence>
<evidence type="ECO:0000256" key="6">
    <source>
        <dbReference type="SAM" id="SignalP"/>
    </source>
</evidence>
<dbReference type="InterPro" id="IPR017853">
    <property type="entry name" value="GH"/>
</dbReference>
<dbReference type="GO" id="GO:0016020">
    <property type="term" value="C:membrane"/>
    <property type="evidence" value="ECO:0007669"/>
    <property type="project" value="TreeGrafter"/>
</dbReference>
<dbReference type="PANTHER" id="PTHR22600">
    <property type="entry name" value="BETA-HEXOSAMINIDASE"/>
    <property type="match status" value="1"/>
</dbReference>
<sequence>MKRRLPPTLLASLILLSPALRAQPAGDLPLMPWPQRVEANQQGSLMLDNRLTIGVSGDDLGPAVARWRQRIEQQTGWTLLPQADNPQQALIMVVIKQKVDPQPLPDSDERYQLTITPQGAVLNAETRFGALRGMETLLQLIHNNGSHTALPLVRIIDAPRFPWRGVLLDSARHFLPVSDIKRQLDGMAAAKLNVFHWHLTDDQGWRFASTHYPKLQEQASDGQFYSVAQMKEVVAYATSLGIRVVPEIDLPGHASAIAVAYPELVSAPGPYLMQREWGVHQPTLDPSRQETYQFVDTILGEVAAIFPDPYLHIGGDEVDPTQWNASPTIQAFMQRNNLADSHALQAYFNRRLTLVLGSWQRTMVGWDEIHHPDLPKTAVIQSWQGPDALGTVAQEGYKGLLSTGFYLDQPHSTAYHYRNEVLPQPLWIDDQVHQDEQAQSWAFTMPRLKGKPVEGSVTLIEGPQGWRGFIDFSGKSRRAVRNITWRDAGVTFQIDTWMGDTRPVLTLKNGTLAGYFLIGNVRYPVSGKKLASVPAGTAPVVPDRAGVANILGGEAALWAEAITPQILDLKLWPRGFAVAERLWSARDVQDEQNMYQRLAAVDAWSVVSVGLQQHAETARQFTRLAQSTQIAPLQVLAEAIEPAQYYTRLHLKFQAGNYHQFEPLNRFADALPPESDEVRRMNLEVQQLLADRTNSQAADALRQRFTRWQANSTAVAPLLAGNSRLVPLQPVAADISALSVLGQRLVDVAQRGSLMGSNEVKRARQLLDSAAAVRDEVVIAAVYPLEALLDGITRKEESGAKPANGKRR</sequence>
<gene>
    <name evidence="9" type="ORF">CYR32_19180</name>
</gene>
<dbReference type="OrthoDB" id="9763537at2"/>
<evidence type="ECO:0000256" key="3">
    <source>
        <dbReference type="ARBA" id="ARBA00023295"/>
    </source>
</evidence>
<keyword evidence="10" id="KW-1185">Reference proteome</keyword>
<dbReference type="GO" id="GO:0030203">
    <property type="term" value="P:glycosaminoglycan metabolic process"/>
    <property type="evidence" value="ECO:0007669"/>
    <property type="project" value="TreeGrafter"/>
</dbReference>
<dbReference type="GO" id="GO:0005975">
    <property type="term" value="P:carbohydrate metabolic process"/>
    <property type="evidence" value="ECO:0007669"/>
    <property type="project" value="InterPro"/>
</dbReference>
<evidence type="ECO:0000256" key="2">
    <source>
        <dbReference type="ARBA" id="ARBA00022801"/>
    </source>
</evidence>
<dbReference type="Pfam" id="PF02838">
    <property type="entry name" value="Glyco_hydro_20b"/>
    <property type="match status" value="1"/>
</dbReference>
<comment type="caution">
    <text evidence="9">The sequence shown here is derived from an EMBL/GenBank/DDBJ whole genome shotgun (WGS) entry which is preliminary data.</text>
</comment>
<feature type="chain" id="PRO_5014775502" description="N-acetyl-beta-glucosaminidase" evidence="6">
    <location>
        <begin position="23"/>
        <end position="808"/>
    </location>
</feature>
<dbReference type="InterPro" id="IPR015883">
    <property type="entry name" value="Glyco_hydro_20_cat"/>
</dbReference>
<feature type="signal peptide" evidence="6">
    <location>
        <begin position="1"/>
        <end position="22"/>
    </location>
</feature>
<reference evidence="9 10" key="1">
    <citation type="submission" date="2017-12" db="EMBL/GenBank/DDBJ databases">
        <title>Characterization of six clinical isolates of Enterochimera gen. nov., a novel genus of the Yersiniaciae family and the three species Enterochimera arupensis sp. nov., Enterochimera coloradensis sp. nov, and Enterochimera californica sp. nov.</title>
        <authorList>
            <person name="Rossi A."/>
            <person name="Fisher M."/>
        </authorList>
    </citation>
    <scope>NUCLEOTIDE SEQUENCE [LARGE SCALE GENOMIC DNA]</scope>
    <source>
        <strain evidence="10">2016-Iso4</strain>
    </source>
</reference>
<evidence type="ECO:0000313" key="10">
    <source>
        <dbReference type="Proteomes" id="UP000234503"/>
    </source>
</evidence>
<dbReference type="EMBL" id="PJZH01000033">
    <property type="protein sequence ID" value="PLR30242.1"/>
    <property type="molecule type" value="Genomic_DNA"/>
</dbReference>
<feature type="active site" description="Proton donor" evidence="5">
    <location>
        <position position="317"/>
    </location>
</feature>
<evidence type="ECO:0000256" key="4">
    <source>
        <dbReference type="ARBA" id="ARBA00033000"/>
    </source>
</evidence>
<keyword evidence="6" id="KW-0732">Signal</keyword>
<dbReference type="InterPro" id="IPR025705">
    <property type="entry name" value="Beta_hexosaminidase_sua/sub"/>
</dbReference>
<dbReference type="PRINTS" id="PR00738">
    <property type="entry name" value="GLHYDRLASE20"/>
</dbReference>
<feature type="domain" description="Beta-hexosaminidase bacterial type N-terminal" evidence="8">
    <location>
        <begin position="29"/>
        <end position="158"/>
    </location>
</feature>
<comment type="similarity">
    <text evidence="1">Belongs to the glycosyl hydrolase 20 family.</text>
</comment>
<keyword evidence="2" id="KW-0378">Hydrolase</keyword>
<protein>
    <recommendedName>
        <fullName evidence="4">N-acetyl-beta-glucosaminidase</fullName>
    </recommendedName>
</protein>
<evidence type="ECO:0000313" key="9">
    <source>
        <dbReference type="EMBL" id="PLR30242.1"/>
    </source>
</evidence>
<accession>A0A2N5DU16</accession>
<dbReference type="SUPFAM" id="SSF55545">
    <property type="entry name" value="beta-N-acetylhexosaminidase-like domain"/>
    <property type="match status" value="1"/>
</dbReference>
<dbReference type="Gene3D" id="3.30.379.10">
    <property type="entry name" value="Chitobiase/beta-hexosaminidase domain 2-like"/>
    <property type="match status" value="1"/>
</dbReference>
<dbReference type="Proteomes" id="UP000234503">
    <property type="component" value="Unassembled WGS sequence"/>
</dbReference>
<dbReference type="InterPro" id="IPR015882">
    <property type="entry name" value="HEX_bac_N"/>
</dbReference>